<name>A0A7H0IP49_9ACTN</name>
<evidence type="ECO:0000256" key="1">
    <source>
        <dbReference type="SAM" id="MobiDB-lite"/>
    </source>
</evidence>
<reference evidence="2 3" key="1">
    <citation type="submission" date="2020-08" db="EMBL/GenBank/DDBJ databases">
        <title>A novel species.</title>
        <authorList>
            <person name="Gao J."/>
        </authorList>
    </citation>
    <scope>NUCLEOTIDE SEQUENCE [LARGE SCALE GENOMIC DNA]</scope>
    <source>
        <strain evidence="2 3">CRXT-G-22</strain>
    </source>
</reference>
<dbReference type="RefSeq" id="WP_187751489.1">
    <property type="nucleotide sequence ID" value="NZ_CP060828.1"/>
</dbReference>
<dbReference type="EMBL" id="CP060828">
    <property type="protein sequence ID" value="QNP74565.1"/>
    <property type="molecule type" value="Genomic_DNA"/>
</dbReference>
<evidence type="ECO:0000313" key="2">
    <source>
        <dbReference type="EMBL" id="QNP74565.1"/>
    </source>
</evidence>
<evidence type="ECO:0000313" key="3">
    <source>
        <dbReference type="Proteomes" id="UP000516052"/>
    </source>
</evidence>
<dbReference type="KEGG" id="sroi:IAG44_37335"/>
<dbReference type="Proteomes" id="UP000516052">
    <property type="component" value="Chromosome"/>
</dbReference>
<gene>
    <name evidence="2" type="ORF">IAG44_37335</name>
</gene>
<accession>A0A7H0IP49</accession>
<dbReference type="AlphaFoldDB" id="A0A7H0IP49"/>
<proteinExistence type="predicted"/>
<sequence>MAVEAWHDYLTRQLRPVLEVLTARPVQHRKEGTPAAVPVPGTLEWTLPWPMDDGNGLVRVTVFTEIVPPPHGRRVRVVVAAVARGFLEDGGRLTLPRYWPTDPPPTPTPEVSTPDRELTWSMAAHLCRTLDGLPETLTEEPTGEAGFSLRPPETPL</sequence>
<protein>
    <submittedName>
        <fullName evidence="2">Uncharacterized protein</fullName>
    </submittedName>
</protein>
<feature type="region of interest" description="Disordered" evidence="1">
    <location>
        <begin position="135"/>
        <end position="156"/>
    </location>
</feature>
<keyword evidence="3" id="KW-1185">Reference proteome</keyword>
<organism evidence="2 3">
    <name type="scientific">Streptomyces roseirectus</name>
    <dbReference type="NCBI Taxonomy" id="2768066"/>
    <lineage>
        <taxon>Bacteria</taxon>
        <taxon>Bacillati</taxon>
        <taxon>Actinomycetota</taxon>
        <taxon>Actinomycetes</taxon>
        <taxon>Kitasatosporales</taxon>
        <taxon>Streptomycetaceae</taxon>
        <taxon>Streptomyces</taxon>
    </lineage>
</organism>